<dbReference type="Proteomes" id="UP000199227">
    <property type="component" value="Unassembled WGS sequence"/>
</dbReference>
<organism evidence="1 2">
    <name type="scientific">Hydrogenimonas thermophila</name>
    <dbReference type="NCBI Taxonomy" id="223786"/>
    <lineage>
        <taxon>Bacteria</taxon>
        <taxon>Pseudomonadati</taxon>
        <taxon>Campylobacterota</taxon>
        <taxon>Epsilonproteobacteria</taxon>
        <taxon>Campylobacterales</taxon>
        <taxon>Hydrogenimonadaceae</taxon>
        <taxon>Hydrogenimonas</taxon>
    </lineage>
</organism>
<dbReference type="GO" id="GO:0006355">
    <property type="term" value="P:regulation of DNA-templated transcription"/>
    <property type="evidence" value="ECO:0007669"/>
    <property type="project" value="InterPro"/>
</dbReference>
<dbReference type="STRING" id="223786.SAMN05216234_10938"/>
<dbReference type="NCBIfam" id="TIGR02384">
    <property type="entry name" value="RelB_DinJ"/>
    <property type="match status" value="1"/>
</dbReference>
<dbReference type="InterPro" id="IPR007337">
    <property type="entry name" value="RelB/DinJ"/>
</dbReference>
<dbReference type="InterPro" id="IPR013321">
    <property type="entry name" value="Arc_rbn_hlx_hlx"/>
</dbReference>
<accession>A0A1I5NAD1</accession>
<dbReference type="Pfam" id="PF04221">
    <property type="entry name" value="RelB"/>
    <property type="match status" value="1"/>
</dbReference>
<gene>
    <name evidence="1" type="ORF">SAMN05216234_10938</name>
</gene>
<name>A0A1I5NAD1_9BACT</name>
<reference evidence="1 2" key="1">
    <citation type="submission" date="2016-10" db="EMBL/GenBank/DDBJ databases">
        <authorList>
            <person name="de Groot N.N."/>
        </authorList>
    </citation>
    <scope>NUCLEOTIDE SEQUENCE [LARGE SCALE GENOMIC DNA]</scope>
    <source>
        <strain evidence="1 2">EP1-55-1</strain>
    </source>
</reference>
<dbReference type="RefSeq" id="WP_177201992.1">
    <property type="nucleotide sequence ID" value="NZ_CP136592.1"/>
</dbReference>
<protein>
    <submittedName>
        <fullName evidence="1">Addiction module antitoxin, RelB/DinJ family</fullName>
    </submittedName>
</protein>
<evidence type="ECO:0000313" key="2">
    <source>
        <dbReference type="Proteomes" id="UP000199227"/>
    </source>
</evidence>
<dbReference type="Gene3D" id="1.10.1220.10">
    <property type="entry name" value="Met repressor-like"/>
    <property type="match status" value="1"/>
</dbReference>
<sequence length="85" mass="9975">MKIQTSVRVEERFYKEAKKVFDSFDLSFTDAVNIFLAKVAMEKKIPFELALPKDVEVIDKNDPDYKLIEQTRGEETIPLDEFMKL</sequence>
<evidence type="ECO:0000313" key="1">
    <source>
        <dbReference type="EMBL" id="SFP18652.1"/>
    </source>
</evidence>
<keyword evidence="2" id="KW-1185">Reference proteome</keyword>
<proteinExistence type="predicted"/>
<dbReference type="AlphaFoldDB" id="A0A1I5NAD1"/>
<dbReference type="EMBL" id="FOXB01000009">
    <property type="protein sequence ID" value="SFP18652.1"/>
    <property type="molecule type" value="Genomic_DNA"/>
</dbReference>